<name>A0A0U2YX24_9BACL</name>
<evidence type="ECO:0000256" key="1">
    <source>
        <dbReference type="SAM" id="Phobius"/>
    </source>
</evidence>
<evidence type="ECO:0000313" key="2">
    <source>
        <dbReference type="EMBL" id="ALS76094.1"/>
    </source>
</evidence>
<keyword evidence="1" id="KW-1133">Transmembrane helix</keyword>
<keyword evidence="1" id="KW-0812">Transmembrane</keyword>
<dbReference type="EMBL" id="CP013659">
    <property type="protein sequence ID" value="ALS76094.1"/>
    <property type="molecule type" value="Genomic_DNA"/>
</dbReference>
<proteinExistence type="predicted"/>
<feature type="transmembrane region" description="Helical" evidence="1">
    <location>
        <begin position="360"/>
        <end position="377"/>
    </location>
</feature>
<feature type="transmembrane region" description="Helical" evidence="1">
    <location>
        <begin position="265"/>
        <end position="283"/>
    </location>
</feature>
<feature type="transmembrane region" description="Helical" evidence="1">
    <location>
        <begin position="39"/>
        <end position="61"/>
    </location>
</feature>
<dbReference type="OrthoDB" id="9342495at2"/>
<reference evidence="2" key="1">
    <citation type="submission" date="2016-01" db="EMBL/GenBank/DDBJ databases">
        <title>Complete genome of Planococcus rifietoensis type strain M8.</title>
        <authorList>
            <person name="See-Too W.S."/>
        </authorList>
    </citation>
    <scope>NUCLEOTIDE SEQUENCE [LARGE SCALE GENOMIC DNA]</scope>
    <source>
        <strain evidence="2">M8</strain>
    </source>
</reference>
<dbReference type="Proteomes" id="UP000067683">
    <property type="component" value="Chromosome"/>
</dbReference>
<feature type="transmembrane region" description="Helical" evidence="1">
    <location>
        <begin position="289"/>
        <end position="309"/>
    </location>
</feature>
<dbReference type="RefSeq" id="WP_058382797.1">
    <property type="nucleotide sequence ID" value="NZ_CP013659.2"/>
</dbReference>
<feature type="transmembrane region" description="Helical" evidence="1">
    <location>
        <begin position="73"/>
        <end position="96"/>
    </location>
</feature>
<organism evidence="2 3">
    <name type="scientific">Planococcus rifietoensis</name>
    <dbReference type="NCBI Taxonomy" id="200991"/>
    <lineage>
        <taxon>Bacteria</taxon>
        <taxon>Bacillati</taxon>
        <taxon>Bacillota</taxon>
        <taxon>Bacilli</taxon>
        <taxon>Bacillales</taxon>
        <taxon>Caryophanaceae</taxon>
        <taxon>Planococcus</taxon>
    </lineage>
</organism>
<sequence>MANGRNTERDPVLEKQQNNPLAKVANVFAKIAEKWLPDAFVFAVLLTAIAFIAGVLFTDSGPIDMMRHWGDGMWGLLTFTAQIITTFVLSYALALTPTVSKALEKIAGIPKGPNSAILMVTFTALGASLISWAFGLVVAGIIAKLVAKKVHDVDYRVLVAAGYSGFLIWEGGLSSSPALFVATAGHVFEGDIGIVPISETLLSAVNIAIVVILFFTLPFVMRFIHPRNPEDRYLVDPARLEDTVTEEAVQDHEDYPNDKIEKSRLIPLIGGFLGLSYLINHFYMNGFSLDLNTVNLIFLTAALLMFGNVRELAAGLLKSVSSVGQFVLQYPFYAGIMGMLGASGLAVMMSNFFINISNETTLPLFTFLSAGILNIFIPSGGGQWAVQAPIMLPAALEMGVDPAKIVMAVAWGDSWTNMIQPFWAIPLLAIAGLKIRDIMGYTMIALIYGGLVIGACLLIF</sequence>
<accession>A0A0U2YX24</accession>
<evidence type="ECO:0000313" key="3">
    <source>
        <dbReference type="Proteomes" id="UP000067683"/>
    </source>
</evidence>
<feature type="transmembrane region" description="Helical" evidence="1">
    <location>
        <begin position="116"/>
        <end position="143"/>
    </location>
</feature>
<dbReference type="KEGG" id="prt:AUC31_13215"/>
<dbReference type="AlphaFoldDB" id="A0A0U2YX24"/>
<dbReference type="InterPro" id="IPR006160">
    <property type="entry name" value="SCFA_transpt_AtoE"/>
</dbReference>
<feature type="transmembrane region" description="Helical" evidence="1">
    <location>
        <begin position="330"/>
        <end position="354"/>
    </location>
</feature>
<dbReference type="GO" id="GO:0005886">
    <property type="term" value="C:plasma membrane"/>
    <property type="evidence" value="ECO:0007669"/>
    <property type="project" value="TreeGrafter"/>
</dbReference>
<dbReference type="PANTHER" id="PTHR41983">
    <property type="entry name" value="SHORT-CHAIN FATTY ACID TRANSPORTER-RELATED"/>
    <property type="match status" value="1"/>
</dbReference>
<keyword evidence="3" id="KW-1185">Reference proteome</keyword>
<dbReference type="STRING" id="200991.AUC31_13215"/>
<dbReference type="Pfam" id="PF02667">
    <property type="entry name" value="SCFA_trans"/>
    <property type="match status" value="1"/>
</dbReference>
<feature type="transmembrane region" description="Helical" evidence="1">
    <location>
        <begin position="438"/>
        <end position="459"/>
    </location>
</feature>
<gene>
    <name evidence="2" type="ORF">AUC31_13215</name>
</gene>
<feature type="transmembrane region" description="Helical" evidence="1">
    <location>
        <begin position="155"/>
        <end position="181"/>
    </location>
</feature>
<keyword evidence="1" id="KW-0472">Membrane</keyword>
<dbReference type="PANTHER" id="PTHR41983:SF2">
    <property type="entry name" value="SHORT-CHAIN FATTY ACID TRANSPORTER-RELATED"/>
    <property type="match status" value="1"/>
</dbReference>
<feature type="transmembrane region" description="Helical" evidence="1">
    <location>
        <begin position="201"/>
        <end position="224"/>
    </location>
</feature>
<protein>
    <submittedName>
        <fullName evidence="2">Short-chain fatty acid transporter</fullName>
    </submittedName>
</protein>